<sequence length="178" mass="20764">MPKVELIRRNLKAAQDRQKSNAERPGNPRSSEVGDMVFLRVSPWKGVMRFGKKGKLSPRYIGPYEVLERIGPLAYRLALPPSLSMIHDVFHVSMLRAYRSKPKHVIRHEDIQLEDDLTYEDVPIQIVDRQEKELRRKKIAMVKVIWRNQGSEAATWETESYMREKYPDLFNGAQSSGW</sequence>
<dbReference type="InterPro" id="IPR056924">
    <property type="entry name" value="SH3_Tf2-1"/>
</dbReference>
<gene>
    <name evidence="3" type="ORF">LTRI10_LOCUS3286</name>
</gene>
<keyword evidence="4" id="KW-1185">Reference proteome</keyword>
<evidence type="ECO:0000313" key="3">
    <source>
        <dbReference type="EMBL" id="CAL1355530.1"/>
    </source>
</evidence>
<protein>
    <recommendedName>
        <fullName evidence="2">Tf2-1-like SH3-like domain-containing protein</fullName>
    </recommendedName>
</protein>
<feature type="compositionally biased region" description="Basic and acidic residues" evidence="1">
    <location>
        <begin position="13"/>
        <end position="22"/>
    </location>
</feature>
<dbReference type="PANTHER" id="PTHR46148">
    <property type="entry name" value="CHROMO DOMAIN-CONTAINING PROTEIN"/>
    <property type="match status" value="1"/>
</dbReference>
<evidence type="ECO:0000259" key="2">
    <source>
        <dbReference type="Pfam" id="PF24626"/>
    </source>
</evidence>
<accession>A0AAV2CGF1</accession>
<dbReference type="PANTHER" id="PTHR46148:SF57">
    <property type="entry name" value="OS12G0499874 PROTEIN"/>
    <property type="match status" value="1"/>
</dbReference>
<proteinExistence type="predicted"/>
<evidence type="ECO:0000256" key="1">
    <source>
        <dbReference type="SAM" id="MobiDB-lite"/>
    </source>
</evidence>
<name>A0AAV2CGF1_9ROSI</name>
<dbReference type="Proteomes" id="UP001497516">
    <property type="component" value="Chromosome 1"/>
</dbReference>
<dbReference type="SUPFAM" id="SSF54160">
    <property type="entry name" value="Chromo domain-like"/>
    <property type="match status" value="1"/>
</dbReference>
<evidence type="ECO:0000313" key="4">
    <source>
        <dbReference type="Proteomes" id="UP001497516"/>
    </source>
</evidence>
<organism evidence="3 4">
    <name type="scientific">Linum trigynum</name>
    <dbReference type="NCBI Taxonomy" id="586398"/>
    <lineage>
        <taxon>Eukaryota</taxon>
        <taxon>Viridiplantae</taxon>
        <taxon>Streptophyta</taxon>
        <taxon>Embryophyta</taxon>
        <taxon>Tracheophyta</taxon>
        <taxon>Spermatophyta</taxon>
        <taxon>Magnoliopsida</taxon>
        <taxon>eudicotyledons</taxon>
        <taxon>Gunneridae</taxon>
        <taxon>Pentapetalae</taxon>
        <taxon>rosids</taxon>
        <taxon>fabids</taxon>
        <taxon>Malpighiales</taxon>
        <taxon>Linaceae</taxon>
        <taxon>Linum</taxon>
    </lineage>
</organism>
<feature type="region of interest" description="Disordered" evidence="1">
    <location>
        <begin position="13"/>
        <end position="32"/>
    </location>
</feature>
<reference evidence="3 4" key="1">
    <citation type="submission" date="2024-04" db="EMBL/GenBank/DDBJ databases">
        <authorList>
            <person name="Fracassetti M."/>
        </authorList>
    </citation>
    <scope>NUCLEOTIDE SEQUENCE [LARGE SCALE GENOMIC DNA]</scope>
</reference>
<dbReference type="EMBL" id="OZ034813">
    <property type="protein sequence ID" value="CAL1355530.1"/>
    <property type="molecule type" value="Genomic_DNA"/>
</dbReference>
<dbReference type="InterPro" id="IPR016197">
    <property type="entry name" value="Chromo-like_dom_sf"/>
</dbReference>
<dbReference type="AlphaFoldDB" id="A0AAV2CGF1"/>
<dbReference type="Pfam" id="PF24626">
    <property type="entry name" value="SH3_Tf2-1"/>
    <property type="match status" value="1"/>
</dbReference>
<feature type="domain" description="Tf2-1-like SH3-like" evidence="2">
    <location>
        <begin position="34"/>
        <end position="99"/>
    </location>
</feature>